<dbReference type="Pfam" id="PF00169">
    <property type="entry name" value="PH"/>
    <property type="match status" value="1"/>
</dbReference>
<reference evidence="2 3" key="1">
    <citation type="journal article" date="2013" name="PLoS Genet.">
        <title>Distinctive expansion of potential virulence genes in the genome of the oomycete fish pathogen Saprolegnia parasitica.</title>
        <authorList>
            <person name="Jiang R.H."/>
            <person name="de Bruijn I."/>
            <person name="Haas B.J."/>
            <person name="Belmonte R."/>
            <person name="Lobach L."/>
            <person name="Christie J."/>
            <person name="van den Ackerveken G."/>
            <person name="Bottin A."/>
            <person name="Bulone V."/>
            <person name="Diaz-Moreno S.M."/>
            <person name="Dumas B."/>
            <person name="Fan L."/>
            <person name="Gaulin E."/>
            <person name="Govers F."/>
            <person name="Grenville-Briggs L.J."/>
            <person name="Horner N.R."/>
            <person name="Levin J.Z."/>
            <person name="Mammella M."/>
            <person name="Meijer H.J."/>
            <person name="Morris P."/>
            <person name="Nusbaum C."/>
            <person name="Oome S."/>
            <person name="Phillips A.J."/>
            <person name="van Rooyen D."/>
            <person name="Rzeszutek E."/>
            <person name="Saraiva M."/>
            <person name="Secombes C.J."/>
            <person name="Seidl M.F."/>
            <person name="Snel B."/>
            <person name="Stassen J.H."/>
            <person name="Sykes S."/>
            <person name="Tripathy S."/>
            <person name="van den Berg H."/>
            <person name="Vega-Arreguin J.C."/>
            <person name="Wawra S."/>
            <person name="Young S.K."/>
            <person name="Zeng Q."/>
            <person name="Dieguez-Uribeondo J."/>
            <person name="Russ C."/>
            <person name="Tyler B.M."/>
            <person name="van West P."/>
        </authorList>
    </citation>
    <scope>NUCLEOTIDE SEQUENCE [LARGE SCALE GENOMIC DNA]</scope>
    <source>
        <strain evidence="2 3">CBS 223.65</strain>
    </source>
</reference>
<dbReference type="STRING" id="695850.A0A067BJ16"/>
<dbReference type="PROSITE" id="PS50003">
    <property type="entry name" value="PH_DOMAIN"/>
    <property type="match status" value="1"/>
</dbReference>
<dbReference type="RefSeq" id="XP_012210869.1">
    <property type="nucleotide sequence ID" value="XM_012355479.1"/>
</dbReference>
<evidence type="ECO:0000313" key="3">
    <source>
        <dbReference type="Proteomes" id="UP000030745"/>
    </source>
</evidence>
<evidence type="ECO:0000313" key="2">
    <source>
        <dbReference type="EMBL" id="KDO18419.1"/>
    </source>
</evidence>
<dbReference type="KEGG" id="spar:SPRG_15586"/>
<dbReference type="InterPro" id="IPR001849">
    <property type="entry name" value="PH_domain"/>
</dbReference>
<dbReference type="SUPFAM" id="SSF50729">
    <property type="entry name" value="PH domain-like"/>
    <property type="match status" value="1"/>
</dbReference>
<dbReference type="OrthoDB" id="58755at2759"/>
<protein>
    <recommendedName>
        <fullName evidence="1">PH domain-containing protein</fullName>
    </recommendedName>
</protein>
<dbReference type="AlphaFoldDB" id="A0A067BJ16"/>
<accession>A0A067BJ16</accession>
<dbReference type="EMBL" id="KK583438">
    <property type="protein sequence ID" value="KDO18419.1"/>
    <property type="molecule type" value="Genomic_DNA"/>
</dbReference>
<dbReference type="SMART" id="SM00233">
    <property type="entry name" value="PH"/>
    <property type="match status" value="1"/>
</dbReference>
<dbReference type="Proteomes" id="UP000030745">
    <property type="component" value="Unassembled WGS sequence"/>
</dbReference>
<dbReference type="GeneID" id="24137298"/>
<feature type="domain" description="PH" evidence="1">
    <location>
        <begin position="7"/>
        <end position="116"/>
    </location>
</feature>
<evidence type="ECO:0000259" key="1">
    <source>
        <dbReference type="PROSITE" id="PS50003"/>
    </source>
</evidence>
<dbReference type="InterPro" id="IPR011993">
    <property type="entry name" value="PH-like_dom_sf"/>
</dbReference>
<dbReference type="PANTHER" id="PTHR14336">
    <property type="entry name" value="TANDEM PH DOMAIN CONTAINING PROTEIN"/>
    <property type="match status" value="1"/>
</dbReference>
<sequence>MQPTTTTILKAGVLHKKGSGAGLFGRRNWKPRYFELTATHLSYYDFASRQLKGAVSLDAIGVDAIECMPEDAIKTGSSGSTIYRIGVTTPTRRLLLSAANENEMYDWIDALVEVVAANAKTKALAKVVLGSDVKASTEHSLASKAAHGVSLAPLTRLPSTLKA</sequence>
<gene>
    <name evidence="2" type="ORF">SPRG_15586</name>
</gene>
<dbReference type="VEuPathDB" id="FungiDB:SPRG_15586"/>
<dbReference type="InterPro" id="IPR051707">
    <property type="entry name" value="PI-Interact_SigTrans_Reg"/>
</dbReference>
<dbReference type="Gene3D" id="2.30.29.30">
    <property type="entry name" value="Pleckstrin-homology domain (PH domain)/Phosphotyrosine-binding domain (PTB)"/>
    <property type="match status" value="1"/>
</dbReference>
<keyword evidence="3" id="KW-1185">Reference proteome</keyword>
<organism evidence="2 3">
    <name type="scientific">Saprolegnia parasitica (strain CBS 223.65)</name>
    <dbReference type="NCBI Taxonomy" id="695850"/>
    <lineage>
        <taxon>Eukaryota</taxon>
        <taxon>Sar</taxon>
        <taxon>Stramenopiles</taxon>
        <taxon>Oomycota</taxon>
        <taxon>Saprolegniomycetes</taxon>
        <taxon>Saprolegniales</taxon>
        <taxon>Saprolegniaceae</taxon>
        <taxon>Saprolegnia</taxon>
    </lineage>
</organism>
<proteinExistence type="predicted"/>
<dbReference type="PANTHER" id="PTHR14336:SF8">
    <property type="entry name" value="PROTEIN OPY1"/>
    <property type="match status" value="1"/>
</dbReference>
<name>A0A067BJ16_SAPPC</name>